<evidence type="ECO:0000313" key="3">
    <source>
        <dbReference type="Proteomes" id="UP000255505"/>
    </source>
</evidence>
<evidence type="ECO:0000313" key="2">
    <source>
        <dbReference type="EMBL" id="SPK72484.1"/>
    </source>
</evidence>
<feature type="region of interest" description="Disordered" evidence="1">
    <location>
        <begin position="1"/>
        <end position="58"/>
    </location>
</feature>
<dbReference type="EMBL" id="LT991976">
    <property type="protein sequence ID" value="SPK72484.1"/>
    <property type="molecule type" value="Genomic_DNA"/>
</dbReference>
<name>A0A375ICG2_9BURK</name>
<feature type="compositionally biased region" description="Basic and acidic residues" evidence="1">
    <location>
        <begin position="17"/>
        <end position="26"/>
    </location>
</feature>
<gene>
    <name evidence="2" type="ORF">CT19425_70184</name>
</gene>
<evidence type="ECO:0000256" key="1">
    <source>
        <dbReference type="SAM" id="MobiDB-lite"/>
    </source>
</evidence>
<organism evidence="2 3">
    <name type="scientific">Cupriavidus taiwanensis</name>
    <dbReference type="NCBI Taxonomy" id="164546"/>
    <lineage>
        <taxon>Bacteria</taxon>
        <taxon>Pseudomonadati</taxon>
        <taxon>Pseudomonadota</taxon>
        <taxon>Betaproteobacteria</taxon>
        <taxon>Burkholderiales</taxon>
        <taxon>Burkholderiaceae</taxon>
        <taxon>Cupriavidus</taxon>
    </lineage>
</organism>
<dbReference type="Proteomes" id="UP000255505">
    <property type="component" value="Chromosome I"/>
</dbReference>
<accession>A0A375ICG2</accession>
<proteinExistence type="predicted"/>
<reference evidence="2 3" key="1">
    <citation type="submission" date="2018-01" db="EMBL/GenBank/DDBJ databases">
        <authorList>
            <person name="Gaut B.S."/>
            <person name="Morton B.R."/>
            <person name="Clegg M.T."/>
            <person name="Duvall M.R."/>
        </authorList>
    </citation>
    <scope>NUCLEOTIDE SEQUENCE [LARGE SCALE GENOMIC DNA]</scope>
    <source>
        <strain evidence="2">Cupriavidus taiwanensis LMG 19425</strain>
    </source>
</reference>
<dbReference type="AlphaFoldDB" id="A0A375ICG2"/>
<protein>
    <submittedName>
        <fullName evidence="2">Uncharacterized protein</fullName>
    </submittedName>
</protein>
<sequence length="130" mass="14391">MISSMRRTPAPAPEFAPRLREADGPARSRVGTPRMPMLQSATPLRPGSRGKRLAAGPAAPCHTQWSSVLALMVIAVQRRIGIDSRLVEFSEPDKQLRFAHRMGRYLRVDGASKKIRHISCNPLIYLGIHA</sequence>